<feature type="region of interest" description="Disordered" evidence="1">
    <location>
        <begin position="1"/>
        <end position="31"/>
    </location>
</feature>
<dbReference type="EMBL" id="LAZR01001646">
    <property type="protein sequence ID" value="KKN41460.1"/>
    <property type="molecule type" value="Genomic_DNA"/>
</dbReference>
<feature type="compositionally biased region" description="Polar residues" evidence="1">
    <location>
        <begin position="1"/>
        <end position="25"/>
    </location>
</feature>
<gene>
    <name evidence="2" type="ORF">LCGC14_0723310</name>
</gene>
<reference evidence="2" key="1">
    <citation type="journal article" date="2015" name="Nature">
        <title>Complex archaea that bridge the gap between prokaryotes and eukaryotes.</title>
        <authorList>
            <person name="Spang A."/>
            <person name="Saw J.H."/>
            <person name="Jorgensen S.L."/>
            <person name="Zaremba-Niedzwiedzka K."/>
            <person name="Martijn J."/>
            <person name="Lind A.E."/>
            <person name="van Eijk R."/>
            <person name="Schleper C."/>
            <person name="Guy L."/>
            <person name="Ettema T.J."/>
        </authorList>
    </citation>
    <scope>NUCLEOTIDE SEQUENCE</scope>
</reference>
<proteinExistence type="predicted"/>
<sequence length="110" mass="11510">MNSMGNQPTETTAPASPFPANSQTEVAGPSPFTDALKAAAGVAADVTLPAPVAETVKRRVSKSKRAEKRVHMALDLLTVTVTIHVKGPDQEKLAATLEIEASKLVRACFG</sequence>
<organism evidence="2">
    <name type="scientific">marine sediment metagenome</name>
    <dbReference type="NCBI Taxonomy" id="412755"/>
    <lineage>
        <taxon>unclassified sequences</taxon>
        <taxon>metagenomes</taxon>
        <taxon>ecological metagenomes</taxon>
    </lineage>
</organism>
<comment type="caution">
    <text evidence="2">The sequence shown here is derived from an EMBL/GenBank/DDBJ whole genome shotgun (WGS) entry which is preliminary data.</text>
</comment>
<evidence type="ECO:0000313" key="2">
    <source>
        <dbReference type="EMBL" id="KKN41460.1"/>
    </source>
</evidence>
<accession>A0A0F9QBU5</accession>
<protein>
    <submittedName>
        <fullName evidence="2">Uncharacterized protein</fullName>
    </submittedName>
</protein>
<name>A0A0F9QBU5_9ZZZZ</name>
<evidence type="ECO:0000256" key="1">
    <source>
        <dbReference type="SAM" id="MobiDB-lite"/>
    </source>
</evidence>
<dbReference type="AlphaFoldDB" id="A0A0F9QBU5"/>